<organism evidence="7 8">
    <name type="scientific">Alicycliphilus denitrificans (strain DSM 14773 / CIP 107495 / K601)</name>
    <dbReference type="NCBI Taxonomy" id="596154"/>
    <lineage>
        <taxon>Bacteria</taxon>
        <taxon>Pseudomonadati</taxon>
        <taxon>Pseudomonadota</taxon>
        <taxon>Betaproteobacteria</taxon>
        <taxon>Burkholderiales</taxon>
        <taxon>Comamonadaceae</taxon>
        <taxon>Alicycliphilus</taxon>
    </lineage>
</organism>
<evidence type="ECO:0000256" key="5">
    <source>
        <dbReference type="ARBA" id="ARBA00023049"/>
    </source>
</evidence>
<keyword evidence="2" id="KW-0479">Metal-binding</keyword>
<dbReference type="eggNOG" id="COG1310">
    <property type="taxonomic scope" value="Bacteria"/>
</dbReference>
<feature type="domain" description="JAB" evidence="6">
    <location>
        <begin position="22"/>
        <end position="135"/>
    </location>
</feature>
<keyword evidence="5" id="KW-0482">Metalloprotease</keyword>
<sequence>MTASTLTYKLPGALWCLQFRAAALRTLRAHVQRRPGSHESVGQLYSRDLTSDCIVIEEATLLTPTWAAWARVQFDPRRAATERAKKFERGLHCVGLWHTHPEEFPSPSSDDRVLAREHALAARGQLTGLVFAILGTRPLPVGLRVWVDDGEAMQLTEQVPAQPNPVS</sequence>
<name>F4G5Q2_ALIDK</name>
<dbReference type="GO" id="GO:0046872">
    <property type="term" value="F:metal ion binding"/>
    <property type="evidence" value="ECO:0007669"/>
    <property type="project" value="UniProtKB-KW"/>
</dbReference>
<evidence type="ECO:0000259" key="6">
    <source>
        <dbReference type="Pfam" id="PF14464"/>
    </source>
</evidence>
<dbReference type="SUPFAM" id="SSF102712">
    <property type="entry name" value="JAB1/MPN domain"/>
    <property type="match status" value="1"/>
</dbReference>
<evidence type="ECO:0000256" key="3">
    <source>
        <dbReference type="ARBA" id="ARBA00022801"/>
    </source>
</evidence>
<evidence type="ECO:0000313" key="7">
    <source>
        <dbReference type="EMBL" id="AEB85309.1"/>
    </source>
</evidence>
<keyword evidence="1" id="KW-0645">Protease</keyword>
<evidence type="ECO:0000256" key="1">
    <source>
        <dbReference type="ARBA" id="ARBA00022670"/>
    </source>
</evidence>
<dbReference type="InterPro" id="IPR028090">
    <property type="entry name" value="JAB_dom_prok"/>
</dbReference>
<reference evidence="7 8" key="2">
    <citation type="submission" date="2011-04" db="EMBL/GenBank/DDBJ databases">
        <title>Complete sequence of chromosome of Alicycliphilus denitrificans K601.</title>
        <authorList>
            <consortium name="US DOE Joint Genome Institute"/>
            <person name="Lucas S."/>
            <person name="Han J."/>
            <person name="Lapidus A."/>
            <person name="Cheng J.-F."/>
            <person name="Goodwin L."/>
            <person name="Pitluck S."/>
            <person name="Peters L."/>
            <person name="Zeytun A."/>
            <person name="Detter J.C."/>
            <person name="Han C."/>
            <person name="Tapia R."/>
            <person name="Land M."/>
            <person name="Hauser L."/>
            <person name="Kyrpides N."/>
            <person name="Ivanova N."/>
            <person name="Mikhailova N."/>
            <person name="Pagani I."/>
            <person name="Oosterkamp M."/>
            <person name="Pieper D."/>
            <person name="van Berkel W."/>
            <person name="Langenhoff A."/>
            <person name="Smidt H."/>
            <person name="Stams A."/>
            <person name="Woyke T."/>
        </authorList>
    </citation>
    <scope>NUCLEOTIDE SEQUENCE [LARGE SCALE GENOMIC DNA]</scope>
    <source>
        <strain evidence="8">DSM 14773 / CIP 107495 / K601</strain>
    </source>
</reference>
<reference evidence="7 8" key="1">
    <citation type="journal article" date="2011" name="J. Bacteriol.">
        <title>Genome Sequences of Alicycliphilus denitrificans Strains BC and K601T.</title>
        <authorList>
            <person name="Oosterkamp M.J."/>
            <person name="Veuskens T."/>
            <person name="Plugge C.M."/>
            <person name="Langenhoff A.A."/>
            <person name="Gerritse J."/>
            <person name="van Berkel W.J."/>
            <person name="Pieper D.H."/>
            <person name="Junca H."/>
            <person name="Goodwin L.A."/>
            <person name="Daligault H.E."/>
            <person name="Bruce D.C."/>
            <person name="Detter J.C."/>
            <person name="Tapia R."/>
            <person name="Han C.S."/>
            <person name="Land M.L."/>
            <person name="Hauser L.J."/>
            <person name="Smidt H."/>
            <person name="Stams A.J."/>
        </authorList>
    </citation>
    <scope>NUCLEOTIDE SEQUENCE [LARGE SCALE GENOMIC DNA]</scope>
    <source>
        <strain evidence="8">DSM 14773 / CIP 107495 / K601</strain>
    </source>
</reference>
<dbReference type="EMBL" id="CP002657">
    <property type="protein sequence ID" value="AEB85309.1"/>
    <property type="molecule type" value="Genomic_DNA"/>
</dbReference>
<dbReference type="GO" id="GO:0008237">
    <property type="term" value="F:metallopeptidase activity"/>
    <property type="evidence" value="ECO:0007669"/>
    <property type="project" value="UniProtKB-KW"/>
</dbReference>
<protein>
    <recommendedName>
        <fullName evidence="6">JAB domain-containing protein</fullName>
    </recommendedName>
</protein>
<dbReference type="Proteomes" id="UP000007938">
    <property type="component" value="Chromosome"/>
</dbReference>
<dbReference type="KEGG" id="adk:Alide2_2962"/>
<proteinExistence type="predicted"/>
<dbReference type="AlphaFoldDB" id="F4G5Q2"/>
<keyword evidence="8" id="KW-1185">Reference proteome</keyword>
<evidence type="ECO:0000256" key="4">
    <source>
        <dbReference type="ARBA" id="ARBA00022833"/>
    </source>
</evidence>
<evidence type="ECO:0000256" key="2">
    <source>
        <dbReference type="ARBA" id="ARBA00022723"/>
    </source>
</evidence>
<dbReference type="Gene3D" id="3.40.140.10">
    <property type="entry name" value="Cytidine Deaminase, domain 2"/>
    <property type="match status" value="1"/>
</dbReference>
<evidence type="ECO:0000313" key="8">
    <source>
        <dbReference type="Proteomes" id="UP000007938"/>
    </source>
</evidence>
<dbReference type="Pfam" id="PF14464">
    <property type="entry name" value="Prok-JAB"/>
    <property type="match status" value="1"/>
</dbReference>
<dbReference type="RefSeq" id="WP_013722439.1">
    <property type="nucleotide sequence ID" value="NC_015422.1"/>
</dbReference>
<dbReference type="GO" id="GO:0006508">
    <property type="term" value="P:proteolysis"/>
    <property type="evidence" value="ECO:0007669"/>
    <property type="project" value="UniProtKB-KW"/>
</dbReference>
<accession>F4G5Q2</accession>
<dbReference type="HOGENOM" id="CLU_123228_2_1_4"/>
<keyword evidence="4" id="KW-0862">Zinc</keyword>
<keyword evidence="3" id="KW-0378">Hydrolase</keyword>
<dbReference type="OrthoDB" id="8763200at2"/>
<gene>
    <name evidence="7" type="ordered locus">Alide2_2962</name>
</gene>